<dbReference type="InterPro" id="IPR036163">
    <property type="entry name" value="HMA_dom_sf"/>
</dbReference>
<dbReference type="InterPro" id="IPR036412">
    <property type="entry name" value="HAD-like_sf"/>
</dbReference>
<organism evidence="16 17">
    <name type="scientific">Caldicellulosiruptor naganoensis</name>
    <dbReference type="NCBI Taxonomy" id="29324"/>
    <lineage>
        <taxon>Bacteria</taxon>
        <taxon>Bacillati</taxon>
        <taxon>Bacillota</taxon>
        <taxon>Bacillota incertae sedis</taxon>
        <taxon>Caldicellulosiruptorales</taxon>
        <taxon>Caldicellulosiruptoraceae</taxon>
        <taxon>Caldicellulosiruptor</taxon>
    </lineage>
</organism>
<dbReference type="PANTHER" id="PTHR48085">
    <property type="entry name" value="CADMIUM/ZINC-TRANSPORTING ATPASE HMA2-RELATED"/>
    <property type="match status" value="1"/>
</dbReference>
<feature type="transmembrane region" description="Helical" evidence="13">
    <location>
        <begin position="646"/>
        <end position="669"/>
    </location>
</feature>
<evidence type="ECO:0000256" key="6">
    <source>
        <dbReference type="ARBA" id="ARBA00022741"/>
    </source>
</evidence>
<feature type="transmembrane region" description="Helical" evidence="13">
    <location>
        <begin position="311"/>
        <end position="330"/>
    </location>
</feature>
<dbReference type="InterPro" id="IPR008250">
    <property type="entry name" value="ATPase_P-typ_transduc_dom_A_sf"/>
</dbReference>
<keyword evidence="5 13" id="KW-0479">Metal-binding</keyword>
<gene>
    <name evidence="16" type="ORF">OTJ99_002337</name>
</gene>
<keyword evidence="3" id="KW-0104">Cadmium</keyword>
<dbReference type="PRINTS" id="PR00941">
    <property type="entry name" value="CDATPASE"/>
</dbReference>
<comment type="catalytic activity">
    <reaction evidence="12">
        <text>Cd(2+)(in) + ATP + H2O = Cd(2+)(out) + ADP + phosphate + H(+)</text>
        <dbReference type="Rhea" id="RHEA:12132"/>
        <dbReference type="ChEBI" id="CHEBI:15377"/>
        <dbReference type="ChEBI" id="CHEBI:15378"/>
        <dbReference type="ChEBI" id="CHEBI:30616"/>
        <dbReference type="ChEBI" id="CHEBI:43474"/>
        <dbReference type="ChEBI" id="CHEBI:48775"/>
        <dbReference type="ChEBI" id="CHEBI:456216"/>
        <dbReference type="EC" id="7.2.2.21"/>
    </reaction>
</comment>
<dbReference type="SUPFAM" id="SSF56784">
    <property type="entry name" value="HAD-like"/>
    <property type="match status" value="1"/>
</dbReference>
<evidence type="ECO:0000256" key="9">
    <source>
        <dbReference type="ARBA" id="ARBA00022989"/>
    </source>
</evidence>
<evidence type="ECO:0000256" key="4">
    <source>
        <dbReference type="ARBA" id="ARBA00022692"/>
    </source>
</evidence>
<keyword evidence="13" id="KW-1003">Cell membrane</keyword>
<dbReference type="NCBIfam" id="TIGR01512">
    <property type="entry name" value="ATPase-IB2_Cd"/>
    <property type="match status" value="1"/>
</dbReference>
<dbReference type="Gene3D" id="3.40.1110.10">
    <property type="entry name" value="Calcium-transporting ATPase, cytoplasmic domain N"/>
    <property type="match status" value="1"/>
</dbReference>
<dbReference type="InterPro" id="IPR051014">
    <property type="entry name" value="Cation_Transport_ATPase_IB"/>
</dbReference>
<dbReference type="Pfam" id="PF00702">
    <property type="entry name" value="Hydrolase"/>
    <property type="match status" value="1"/>
</dbReference>
<dbReference type="InterPro" id="IPR044492">
    <property type="entry name" value="P_typ_ATPase_HD_dom"/>
</dbReference>
<dbReference type="Pfam" id="PF00403">
    <property type="entry name" value="HMA"/>
    <property type="match status" value="1"/>
</dbReference>
<dbReference type="SFLD" id="SFLDG00002">
    <property type="entry name" value="C1.7:_P-type_atpase_like"/>
    <property type="match status" value="1"/>
</dbReference>
<dbReference type="InterPro" id="IPR023214">
    <property type="entry name" value="HAD_sf"/>
</dbReference>
<dbReference type="Gene3D" id="3.30.70.100">
    <property type="match status" value="1"/>
</dbReference>
<dbReference type="SUPFAM" id="SSF81653">
    <property type="entry name" value="Calcium ATPase, transduction domain A"/>
    <property type="match status" value="1"/>
</dbReference>
<evidence type="ECO:0000256" key="12">
    <source>
        <dbReference type="ARBA" id="ARBA00049338"/>
    </source>
</evidence>
<comment type="similarity">
    <text evidence="2 13">Belongs to the cation transport ATPase (P-type) (TC 3.A.3) family. Type IB subfamily.</text>
</comment>
<dbReference type="PROSITE" id="PS50846">
    <property type="entry name" value="HMA_2"/>
    <property type="match status" value="1"/>
</dbReference>
<evidence type="ECO:0000256" key="3">
    <source>
        <dbReference type="ARBA" id="ARBA00022539"/>
    </source>
</evidence>
<dbReference type="NCBIfam" id="TIGR01525">
    <property type="entry name" value="ATPase-IB_hvy"/>
    <property type="match status" value="1"/>
</dbReference>
<evidence type="ECO:0000256" key="10">
    <source>
        <dbReference type="ARBA" id="ARBA00023136"/>
    </source>
</evidence>
<feature type="domain" description="HMA" evidence="15">
    <location>
        <begin position="7"/>
        <end position="75"/>
    </location>
</feature>
<evidence type="ECO:0000256" key="14">
    <source>
        <dbReference type="SAM" id="Coils"/>
    </source>
</evidence>
<evidence type="ECO:0000256" key="7">
    <source>
        <dbReference type="ARBA" id="ARBA00022840"/>
    </source>
</evidence>
<evidence type="ECO:0000256" key="13">
    <source>
        <dbReference type="RuleBase" id="RU362081"/>
    </source>
</evidence>
<dbReference type="PROSITE" id="PS00154">
    <property type="entry name" value="ATPASE_E1_E2"/>
    <property type="match status" value="1"/>
</dbReference>
<accession>A0ABY7BHW8</accession>
<dbReference type="SFLD" id="SFLDS00003">
    <property type="entry name" value="Haloacid_Dehalogenase"/>
    <property type="match status" value="1"/>
</dbReference>
<dbReference type="Gene3D" id="3.40.50.1000">
    <property type="entry name" value="HAD superfamily/HAD-like"/>
    <property type="match status" value="1"/>
</dbReference>
<keyword evidence="6 13" id="KW-0547">Nucleotide-binding</keyword>
<keyword evidence="10 13" id="KW-0472">Membrane</keyword>
<comment type="subcellular location">
    <subcellularLocation>
        <location evidence="13">Cell membrane</location>
    </subcellularLocation>
    <subcellularLocation>
        <location evidence="1">Membrane</location>
        <topology evidence="1">Multi-pass membrane protein</topology>
    </subcellularLocation>
</comment>
<feature type="coiled-coil region" evidence="14">
    <location>
        <begin position="186"/>
        <end position="213"/>
    </location>
</feature>
<evidence type="ECO:0000256" key="2">
    <source>
        <dbReference type="ARBA" id="ARBA00006024"/>
    </source>
</evidence>
<evidence type="ECO:0000256" key="5">
    <source>
        <dbReference type="ARBA" id="ARBA00022723"/>
    </source>
</evidence>
<dbReference type="SFLD" id="SFLDF00027">
    <property type="entry name" value="p-type_atpase"/>
    <property type="match status" value="1"/>
</dbReference>
<dbReference type="Pfam" id="PF00122">
    <property type="entry name" value="E1-E2_ATPase"/>
    <property type="match status" value="1"/>
</dbReference>
<dbReference type="Gene3D" id="2.70.150.10">
    <property type="entry name" value="Calcium-transporting ATPase, cytoplasmic transduction domain A"/>
    <property type="match status" value="1"/>
</dbReference>
<sequence>MSDLANGKVELILENLSCANCASKIEQKVNSLYFVKNANLNFVTKKLTAEVSPKDYKLFLENVTKIVNEIEPDVKVLEVPKEKPVIDIKDLSLIIVSIFFFASGLFVYKRAWWGLIFLAAAYILAGESVIRKFLQNLLRLKLFDENFLMTVATISAFLLKEYPEAVLVMLLYKIGELLEETAIRRSRKTINSLKNLEIEYANLKIENEIKRVNPKDIVPGDTVIVKAGERVPIDGVVAAGSSFLDTSAITGESRLIPVKENDEVFAGLINIDGTIEVLAKSFYKDSTISKIIEIVENATSKKSQTERFITYFARVYTPAVTVIAFLVAVVPPLLFSQPFDRWIYRALIFLIVSCPCSLVLSVPLSYFAGVARLSKASILVKGTTYIDKMARKIYAILFDKTGTITQGSLKVDKVVTKDISYEEFIRLLCHIESFSNHPIALSVTREFKVKVEAESVKEVKEYAGKGIEGVVDGKKVIAGTKEFLEENGVKVEIKEDFIASTAVYVAVDNKFCGYVVLKDFLRQDIKDTLNLLKKLGIKTFLLTGDKKEAAEELAGELEFDGIFANLLPQDKAKIAEQIKKEAENATVVFVGDGINDCPALAVCDVGISFVQNASSIATAAADVILLENSTEKILDLIQISRFVRRVVIQNISISLSVKFLVMALGAIGFANLWEAVLADVGVALIAILNSLRILKNQK</sequence>
<feature type="transmembrane region" description="Helical" evidence="13">
    <location>
        <begin position="114"/>
        <end position="134"/>
    </location>
</feature>
<dbReference type="SUPFAM" id="SSF81665">
    <property type="entry name" value="Calcium ATPase, transmembrane domain M"/>
    <property type="match status" value="1"/>
</dbReference>
<evidence type="ECO:0000256" key="8">
    <source>
        <dbReference type="ARBA" id="ARBA00022967"/>
    </source>
</evidence>
<protein>
    <recommendedName>
        <fullName evidence="11">Cd(2+)-exporting ATPase</fullName>
        <ecNumber evidence="11">7.2.2.21</ecNumber>
    </recommendedName>
</protein>
<evidence type="ECO:0000256" key="1">
    <source>
        <dbReference type="ARBA" id="ARBA00004141"/>
    </source>
</evidence>
<keyword evidence="17" id="KW-1185">Reference proteome</keyword>
<dbReference type="SUPFAM" id="SSF55008">
    <property type="entry name" value="HMA, heavy metal-associated domain"/>
    <property type="match status" value="1"/>
</dbReference>
<dbReference type="EC" id="7.2.2.21" evidence="11"/>
<dbReference type="InterPro" id="IPR023298">
    <property type="entry name" value="ATPase_P-typ_TM_dom_sf"/>
</dbReference>
<dbReference type="PRINTS" id="PR00119">
    <property type="entry name" value="CATATPASE"/>
</dbReference>
<feature type="transmembrane region" description="Helical" evidence="13">
    <location>
        <begin position="91"/>
        <end position="108"/>
    </location>
</feature>
<evidence type="ECO:0000256" key="11">
    <source>
        <dbReference type="ARBA" id="ARBA00039103"/>
    </source>
</evidence>
<dbReference type="RefSeq" id="WP_045166117.1">
    <property type="nucleotide sequence ID" value="NZ_CP113864.1"/>
</dbReference>
<evidence type="ECO:0000313" key="16">
    <source>
        <dbReference type="EMBL" id="WAM31457.1"/>
    </source>
</evidence>
<dbReference type="CDD" id="cd00371">
    <property type="entry name" value="HMA"/>
    <property type="match status" value="1"/>
</dbReference>
<dbReference type="InterPro" id="IPR027256">
    <property type="entry name" value="P-typ_ATPase_IB"/>
</dbReference>
<dbReference type="Proteomes" id="UP001164745">
    <property type="component" value="Chromosome"/>
</dbReference>
<dbReference type="PANTHER" id="PTHR48085:SF5">
    <property type="entry name" value="CADMIUM_ZINC-TRANSPORTING ATPASE HMA4-RELATED"/>
    <property type="match status" value="1"/>
</dbReference>
<keyword evidence="9 13" id="KW-1133">Transmembrane helix</keyword>
<dbReference type="InterPro" id="IPR006121">
    <property type="entry name" value="HMA_dom"/>
</dbReference>
<dbReference type="EMBL" id="CP113864">
    <property type="protein sequence ID" value="WAM31457.1"/>
    <property type="molecule type" value="Genomic_DNA"/>
</dbReference>
<feature type="transmembrane region" description="Helical" evidence="13">
    <location>
        <begin position="342"/>
        <end position="367"/>
    </location>
</feature>
<dbReference type="InterPro" id="IPR018303">
    <property type="entry name" value="ATPase_P-typ_P_site"/>
</dbReference>
<keyword evidence="4 13" id="KW-0812">Transmembrane</keyword>
<evidence type="ECO:0000259" key="15">
    <source>
        <dbReference type="PROSITE" id="PS50846"/>
    </source>
</evidence>
<keyword evidence="7 13" id="KW-0067">ATP-binding</keyword>
<dbReference type="NCBIfam" id="TIGR01494">
    <property type="entry name" value="ATPase_P-type"/>
    <property type="match status" value="1"/>
</dbReference>
<feature type="transmembrane region" description="Helical" evidence="13">
    <location>
        <begin position="675"/>
        <end position="694"/>
    </location>
</feature>
<reference evidence="16" key="1">
    <citation type="submission" date="2022-12" db="EMBL/GenBank/DDBJ databases">
        <authorList>
            <person name="Bing R.G."/>
            <person name="Willard D.J."/>
            <person name="Manesh M.J.H."/>
            <person name="Laemthong T."/>
            <person name="Crosby J.R."/>
            <person name="Kelly R.M."/>
        </authorList>
    </citation>
    <scope>NUCLEOTIDE SEQUENCE</scope>
    <source>
        <strain evidence="16">DSM 8991</strain>
    </source>
</reference>
<keyword evidence="14" id="KW-0175">Coiled coil</keyword>
<dbReference type="InterPro" id="IPR001757">
    <property type="entry name" value="P_typ_ATPase"/>
</dbReference>
<keyword evidence="8" id="KW-1278">Translocase</keyword>
<dbReference type="InterPro" id="IPR059000">
    <property type="entry name" value="ATPase_P-type_domA"/>
</dbReference>
<evidence type="ECO:0000313" key="17">
    <source>
        <dbReference type="Proteomes" id="UP001164745"/>
    </source>
</evidence>
<name>A0ABY7BHW8_9FIRM</name>
<dbReference type="InterPro" id="IPR023299">
    <property type="entry name" value="ATPase_P-typ_cyto_dom_N"/>
</dbReference>
<proteinExistence type="inferred from homology"/>